<organism evidence="2 3">
    <name type="scientific">Burkholderia mallei (strain ATCC 23344)</name>
    <dbReference type="NCBI Taxonomy" id="243160"/>
    <lineage>
        <taxon>Bacteria</taxon>
        <taxon>Pseudomonadati</taxon>
        <taxon>Pseudomonadota</taxon>
        <taxon>Betaproteobacteria</taxon>
        <taxon>Burkholderiales</taxon>
        <taxon>Burkholderiaceae</taxon>
        <taxon>Burkholderia</taxon>
        <taxon>pseudomallei group</taxon>
    </lineage>
</organism>
<feature type="compositionally biased region" description="Basic residues" evidence="1">
    <location>
        <begin position="82"/>
        <end position="94"/>
    </location>
</feature>
<dbReference type="Proteomes" id="UP000006693">
    <property type="component" value="Chromosome 1"/>
</dbReference>
<name>A0A0H2WEG0_BURMA</name>
<evidence type="ECO:0000313" key="3">
    <source>
        <dbReference type="Proteomes" id="UP000006693"/>
    </source>
</evidence>
<reference evidence="2 3" key="1">
    <citation type="journal article" date="2004" name="Proc. Natl. Acad. Sci. U.S.A.">
        <title>Structural flexibility in the Burkholderia mallei genome.</title>
        <authorList>
            <person name="Nierman W.C."/>
            <person name="DeShazer D."/>
            <person name="Kim H.S."/>
            <person name="Tettelin H."/>
            <person name="Nelson K.E."/>
            <person name="Feldblyum T."/>
            <person name="Ulrich R.L."/>
            <person name="Ronning C.M."/>
            <person name="Brinkac L.M."/>
            <person name="Daugherty S.C."/>
            <person name="Davidsen T.D."/>
            <person name="Deboy R.T."/>
            <person name="Dimitrov G."/>
            <person name="Dodson R.J."/>
            <person name="Durkin A.S."/>
            <person name="Gwinn M.L."/>
            <person name="Haft D.H."/>
            <person name="Khouri H."/>
            <person name="Kolonay J.F."/>
            <person name="Madupu R."/>
            <person name="Mohammoud Y."/>
            <person name="Nelson W.C."/>
            <person name="Radune D."/>
            <person name="Romero C.M."/>
            <person name="Sarria S."/>
            <person name="Selengut J."/>
            <person name="Shamblin C."/>
            <person name="Sullivan S.A."/>
            <person name="White O."/>
            <person name="Yu Y."/>
            <person name="Zafar N."/>
            <person name="Zhou L."/>
            <person name="Fraser C.M."/>
        </authorList>
    </citation>
    <scope>NUCLEOTIDE SEQUENCE [LARGE SCALE GENOMIC DNA]</scope>
    <source>
        <strain evidence="2 3">ATCC 23344</strain>
    </source>
</reference>
<feature type="compositionally biased region" description="Basic residues" evidence="1">
    <location>
        <begin position="52"/>
        <end position="65"/>
    </location>
</feature>
<feature type="compositionally biased region" description="Basic and acidic residues" evidence="1">
    <location>
        <begin position="9"/>
        <end position="21"/>
    </location>
</feature>
<accession>A0A0H2WEG0</accession>
<feature type="region of interest" description="Disordered" evidence="1">
    <location>
        <begin position="115"/>
        <end position="147"/>
    </location>
</feature>
<dbReference type="EMBL" id="CP000010">
    <property type="protein sequence ID" value="AAU47650.1"/>
    <property type="molecule type" value="Genomic_DNA"/>
</dbReference>
<dbReference type="HOGENOM" id="CLU_1764574_0_0_4"/>
<feature type="region of interest" description="Disordered" evidence="1">
    <location>
        <begin position="1"/>
        <end position="96"/>
    </location>
</feature>
<evidence type="ECO:0000256" key="1">
    <source>
        <dbReference type="SAM" id="MobiDB-lite"/>
    </source>
</evidence>
<dbReference type="KEGG" id="bma:BMA1434"/>
<protein>
    <submittedName>
        <fullName evidence="2">Uncharacterized protein</fullName>
    </submittedName>
</protein>
<feature type="compositionally biased region" description="Basic and acidic residues" evidence="1">
    <location>
        <begin position="122"/>
        <end position="147"/>
    </location>
</feature>
<gene>
    <name evidence="2" type="ordered locus">BMA1434</name>
</gene>
<proteinExistence type="predicted"/>
<dbReference type="AlphaFoldDB" id="A0A0H2WEG0"/>
<sequence length="147" mass="17413">MPAPLENATDIHRHPPRRDRQQAYQTYRSRWVPREVRGGDSARGGRETRNRSGIRRPSLRLTRPRAAHEPPWFAAARGHTQPGRRRTPRPRGRPTGRWLIAARVLYCFLPDDSRAERRRRASPRDRASECRFPRNVESRRRRRPTLE</sequence>
<feature type="compositionally biased region" description="Basic and acidic residues" evidence="1">
    <location>
        <begin position="32"/>
        <end position="50"/>
    </location>
</feature>
<evidence type="ECO:0000313" key="2">
    <source>
        <dbReference type="EMBL" id="AAU47650.1"/>
    </source>
</evidence>
<keyword evidence="3" id="KW-1185">Reference proteome</keyword>